<sequence length="176" mass="21126">MYPTPYLDYLIEFHVRRDYFECHELLEEYWKEQPREQRHHYWVALIQLAVGLYHHRRSNIAGAERMYQKAAAKIAAQPDPFRKLGLNPADLHDQLNKQLQFLTHTPPVFQDMTLSLSPDLQKACDQRCKELGLSWRTDDPATEEFIIHKHLLRDRKEVIAERERQWVIRRQEKGLP</sequence>
<comment type="caution">
    <text evidence="1">The sequence shown here is derived from an EMBL/GenBank/DDBJ whole genome shotgun (WGS) entry which is preliminary data.</text>
</comment>
<evidence type="ECO:0000313" key="1">
    <source>
        <dbReference type="EMBL" id="MCM3713693.1"/>
    </source>
</evidence>
<reference evidence="1" key="1">
    <citation type="submission" date="2022-05" db="EMBL/GenBank/DDBJ databases">
        <title>Comparative Genomics of Spacecraft Associated Microbes.</title>
        <authorList>
            <person name="Tran M.T."/>
            <person name="Wright A."/>
            <person name="Seuylemezian A."/>
            <person name="Eisen J."/>
            <person name="Coil D."/>
        </authorList>
    </citation>
    <scope>NUCLEOTIDE SEQUENCE</scope>
    <source>
        <strain evidence="1">214.1.1</strain>
    </source>
</reference>
<keyword evidence="2" id="KW-1185">Reference proteome</keyword>
<dbReference type="InterPro" id="IPR005500">
    <property type="entry name" value="DUF309"/>
</dbReference>
<dbReference type="InterPro" id="IPR023203">
    <property type="entry name" value="TTHA0068_sf"/>
</dbReference>
<dbReference type="EMBL" id="JAMBOL010000003">
    <property type="protein sequence ID" value="MCM3713693.1"/>
    <property type="molecule type" value="Genomic_DNA"/>
</dbReference>
<dbReference type="AlphaFoldDB" id="A0A9X2IPM0"/>
<protein>
    <submittedName>
        <fullName evidence="1">DUF309 domain-containing protein</fullName>
    </submittedName>
</protein>
<name>A0A9X2IPM0_9BACI</name>
<organism evidence="1 2">
    <name type="scientific">Halalkalibacter oceani</name>
    <dbReference type="NCBI Taxonomy" id="1653776"/>
    <lineage>
        <taxon>Bacteria</taxon>
        <taxon>Bacillati</taxon>
        <taxon>Bacillota</taxon>
        <taxon>Bacilli</taxon>
        <taxon>Bacillales</taxon>
        <taxon>Bacillaceae</taxon>
        <taxon>Halalkalibacter</taxon>
    </lineage>
</organism>
<proteinExistence type="predicted"/>
<evidence type="ECO:0000313" key="2">
    <source>
        <dbReference type="Proteomes" id="UP001139179"/>
    </source>
</evidence>
<dbReference type="Pfam" id="PF03745">
    <property type="entry name" value="DUF309"/>
    <property type="match status" value="1"/>
</dbReference>
<dbReference type="RefSeq" id="WP_251222489.1">
    <property type="nucleotide sequence ID" value="NZ_JAMBOL010000003.1"/>
</dbReference>
<accession>A0A9X2IPM0</accession>
<dbReference type="Gene3D" id="1.10.3450.10">
    <property type="entry name" value="TTHA0068-like"/>
    <property type="match status" value="1"/>
</dbReference>
<dbReference type="PANTHER" id="PTHR34796">
    <property type="entry name" value="EXPRESSED PROTEIN"/>
    <property type="match status" value="1"/>
</dbReference>
<dbReference type="Proteomes" id="UP001139179">
    <property type="component" value="Unassembled WGS sequence"/>
</dbReference>
<dbReference type="SUPFAM" id="SSF140663">
    <property type="entry name" value="TTHA0068-like"/>
    <property type="match status" value="1"/>
</dbReference>
<dbReference type="PANTHER" id="PTHR34796:SF1">
    <property type="entry name" value="EXPRESSED PROTEIN"/>
    <property type="match status" value="1"/>
</dbReference>
<gene>
    <name evidence="1" type="ORF">M3202_06315</name>
</gene>